<evidence type="ECO:0000313" key="1">
    <source>
        <dbReference type="EMBL" id="RLL10927.1"/>
    </source>
</evidence>
<dbReference type="GO" id="GO:0016301">
    <property type="term" value="F:kinase activity"/>
    <property type="evidence" value="ECO:0007669"/>
    <property type="project" value="UniProtKB-KW"/>
</dbReference>
<keyword evidence="1" id="KW-0418">Kinase</keyword>
<dbReference type="Proteomes" id="UP000276301">
    <property type="component" value="Unassembled WGS sequence"/>
</dbReference>
<comment type="caution">
    <text evidence="1">The sequence shown here is derived from an EMBL/GenBank/DDBJ whole genome shotgun (WGS) entry which is preliminary data.</text>
</comment>
<dbReference type="Pfam" id="PF08013">
    <property type="entry name" value="GatZ_KbaZ-like"/>
    <property type="match status" value="1"/>
</dbReference>
<dbReference type="AlphaFoldDB" id="A0A498CMK3"/>
<accession>A0A498CMK3</accession>
<proteinExistence type="predicted"/>
<gene>
    <name evidence="1" type="ORF">D4A47_07645</name>
</gene>
<evidence type="ECO:0000313" key="2">
    <source>
        <dbReference type="Proteomes" id="UP000276301"/>
    </source>
</evidence>
<dbReference type="EMBL" id="RCHT01000011">
    <property type="protein sequence ID" value="RLL10927.1"/>
    <property type="molecule type" value="Genomic_DNA"/>
</dbReference>
<reference evidence="1 2" key="1">
    <citation type="submission" date="2018-10" db="EMBL/GenBank/DDBJ databases">
        <title>Anaerotruncus faecis sp. nov., isolated from human feces.</title>
        <authorList>
            <person name="Wang Y.-J."/>
        </authorList>
    </citation>
    <scope>NUCLEOTIDE SEQUENCE [LARGE SCALE GENOMIC DNA]</scope>
    <source>
        <strain evidence="1 2">22A2-44</strain>
    </source>
</reference>
<protein>
    <submittedName>
        <fullName evidence="1">Sugar-phosphate kinase</fullName>
    </submittedName>
</protein>
<keyword evidence="1" id="KW-0808">Transferase</keyword>
<dbReference type="GO" id="GO:0005975">
    <property type="term" value="P:carbohydrate metabolic process"/>
    <property type="evidence" value="ECO:0007669"/>
    <property type="project" value="InterPro"/>
</dbReference>
<keyword evidence="2" id="KW-1185">Reference proteome</keyword>
<name>A0A498CMK3_9FIRM</name>
<dbReference type="InterPro" id="IPR013785">
    <property type="entry name" value="Aldolase_TIM"/>
</dbReference>
<dbReference type="Gene3D" id="3.20.20.70">
    <property type="entry name" value="Aldolase class I"/>
    <property type="match status" value="1"/>
</dbReference>
<organism evidence="1 2">
    <name type="scientific">Anaerotruncus massiliensis</name>
    <name type="common">ex Liu et al. 2021</name>
    <dbReference type="NCBI Taxonomy" id="2321404"/>
    <lineage>
        <taxon>Bacteria</taxon>
        <taxon>Bacillati</taxon>
        <taxon>Bacillota</taxon>
        <taxon>Clostridia</taxon>
        <taxon>Eubacteriales</taxon>
        <taxon>Oscillospiraceae</taxon>
        <taxon>Anaerotruncus</taxon>
    </lineage>
</organism>
<dbReference type="RefSeq" id="WP_121586835.1">
    <property type="nucleotide sequence ID" value="NZ_DBGCTL010000019.1"/>
</dbReference>
<sequence>MQKPGLREFMQGIYKLEEAQNLRCTMLGIGPMSENLIEACFLLAKKKDFPVMFIASRNQVDADEFGGGYVCSWNQDTFRRDIAKIAGRCRYDGLYYLCRDHGGPWQRDKERSDKLPVAEAMELGKRSYLYDLKAGFDLLHIDPTKIPDVGDVVPMDMVLDLTIELIEYCEAQRKALGLPPVAYEVGTEETNGGLTGVESYNQFINTLVERLNAKGLPLPVYIVGQTGTLTRLTENVGHFNADQAVALSKAARVHGVGLKEHNGDYLSDFILELHPALGITATNVAPEYGVVETQTLLRLARIERWLCDRKMLSGPSRFPEVFTRASIASQRWRKWMVGDARGYTVDQVLADEALSAEVVEICGHYTFNDPEVKAEIAKMYAGLEAAGLDPHRIVVNAVMKSIERYVDAFNLEGITSKVAAVL</sequence>
<dbReference type="InterPro" id="IPR012062">
    <property type="entry name" value="GatZ/KbaZ-like"/>
</dbReference>
<dbReference type="SUPFAM" id="SSF51569">
    <property type="entry name" value="Aldolase"/>
    <property type="match status" value="1"/>
</dbReference>